<sequence>MGFQNSRPSQVCRPAREPTAVHVEVDTFSQAHQLSDLEAYGSTRKPSSDFLSFNEDEEQKRPRVF</sequence>
<dbReference type="OrthoDB" id="3197626at2759"/>
<feature type="region of interest" description="Disordered" evidence="1">
    <location>
        <begin position="37"/>
        <end position="65"/>
    </location>
</feature>
<evidence type="ECO:0000256" key="1">
    <source>
        <dbReference type="SAM" id="MobiDB-lite"/>
    </source>
</evidence>
<accession>A0A0C9TGD4</accession>
<dbReference type="Proteomes" id="UP000053647">
    <property type="component" value="Unassembled WGS sequence"/>
</dbReference>
<evidence type="ECO:0000313" key="2">
    <source>
        <dbReference type="EMBL" id="KIJ14735.1"/>
    </source>
</evidence>
<evidence type="ECO:0000313" key="3">
    <source>
        <dbReference type="Proteomes" id="UP000053647"/>
    </source>
</evidence>
<dbReference type="AlphaFoldDB" id="A0A0C9TGD4"/>
<reference evidence="3" key="2">
    <citation type="submission" date="2015-01" db="EMBL/GenBank/DDBJ databases">
        <title>Evolutionary Origins and Diversification of the Mycorrhizal Mutualists.</title>
        <authorList>
            <consortium name="DOE Joint Genome Institute"/>
            <consortium name="Mycorrhizal Genomics Consortium"/>
            <person name="Kohler A."/>
            <person name="Kuo A."/>
            <person name="Nagy L.G."/>
            <person name="Floudas D."/>
            <person name="Copeland A."/>
            <person name="Barry K.W."/>
            <person name="Cichocki N."/>
            <person name="Veneault-Fourrey C."/>
            <person name="LaButti K."/>
            <person name="Lindquist E.A."/>
            <person name="Lipzen A."/>
            <person name="Lundell T."/>
            <person name="Morin E."/>
            <person name="Murat C."/>
            <person name="Riley R."/>
            <person name="Ohm R."/>
            <person name="Sun H."/>
            <person name="Tunlid A."/>
            <person name="Henrissat B."/>
            <person name="Grigoriev I.V."/>
            <person name="Hibbett D.S."/>
            <person name="Martin F."/>
        </authorList>
    </citation>
    <scope>NUCLEOTIDE SEQUENCE [LARGE SCALE GENOMIC DNA]</scope>
    <source>
        <strain evidence="3">ATCC 200175</strain>
    </source>
</reference>
<dbReference type="HOGENOM" id="CLU_2850341_0_0_1"/>
<reference evidence="2 3" key="1">
    <citation type="submission" date="2014-06" db="EMBL/GenBank/DDBJ databases">
        <authorList>
            <consortium name="DOE Joint Genome Institute"/>
            <person name="Kuo A."/>
            <person name="Kohler A."/>
            <person name="Nagy L.G."/>
            <person name="Floudas D."/>
            <person name="Copeland A."/>
            <person name="Barry K.W."/>
            <person name="Cichocki N."/>
            <person name="Veneault-Fourrey C."/>
            <person name="LaButti K."/>
            <person name="Lindquist E.A."/>
            <person name="Lipzen A."/>
            <person name="Lundell T."/>
            <person name="Morin E."/>
            <person name="Murat C."/>
            <person name="Sun H."/>
            <person name="Tunlid A."/>
            <person name="Henrissat B."/>
            <person name="Grigoriev I.V."/>
            <person name="Hibbett D.S."/>
            <person name="Martin F."/>
            <person name="Nordberg H.P."/>
            <person name="Cantor M.N."/>
            <person name="Hua S.X."/>
        </authorList>
    </citation>
    <scope>NUCLEOTIDE SEQUENCE [LARGE SCALE GENOMIC DNA]</scope>
    <source>
        <strain evidence="2 3">ATCC 200175</strain>
    </source>
</reference>
<name>A0A0C9TGD4_PAXIN</name>
<proteinExistence type="predicted"/>
<keyword evidence="3" id="KW-1185">Reference proteome</keyword>
<protein>
    <submittedName>
        <fullName evidence="2">Uncharacterized protein</fullName>
    </submittedName>
</protein>
<organism evidence="2 3">
    <name type="scientific">Paxillus involutus ATCC 200175</name>
    <dbReference type="NCBI Taxonomy" id="664439"/>
    <lineage>
        <taxon>Eukaryota</taxon>
        <taxon>Fungi</taxon>
        <taxon>Dikarya</taxon>
        <taxon>Basidiomycota</taxon>
        <taxon>Agaricomycotina</taxon>
        <taxon>Agaricomycetes</taxon>
        <taxon>Agaricomycetidae</taxon>
        <taxon>Boletales</taxon>
        <taxon>Paxilineae</taxon>
        <taxon>Paxillaceae</taxon>
        <taxon>Paxillus</taxon>
    </lineage>
</organism>
<dbReference type="EMBL" id="KN819341">
    <property type="protein sequence ID" value="KIJ14735.1"/>
    <property type="molecule type" value="Genomic_DNA"/>
</dbReference>
<gene>
    <name evidence="2" type="ORF">PAXINDRAFT_99986</name>
</gene>